<dbReference type="Pfam" id="PF00176">
    <property type="entry name" value="SNF2-rel_dom"/>
    <property type="match status" value="1"/>
</dbReference>
<dbReference type="InterPro" id="IPR050628">
    <property type="entry name" value="SNF2_RAD54_helicase_TF"/>
</dbReference>
<feature type="compositionally biased region" description="Acidic residues" evidence="10">
    <location>
        <begin position="42"/>
        <end position="54"/>
    </location>
</feature>
<comment type="caution">
    <text evidence="14">The sequence shown here is derived from an EMBL/GenBank/DDBJ whole genome shotgun (WGS) entry which is preliminary data.</text>
</comment>
<protein>
    <submittedName>
        <fullName evidence="14">SNF2 family N-terminal domain-containing protein</fullName>
    </submittedName>
</protein>
<evidence type="ECO:0000259" key="13">
    <source>
        <dbReference type="PROSITE" id="PS51194"/>
    </source>
</evidence>
<feature type="compositionally biased region" description="Polar residues" evidence="10">
    <location>
        <begin position="88"/>
        <end position="107"/>
    </location>
</feature>
<feature type="domain" description="RING-type" evidence="11">
    <location>
        <begin position="805"/>
        <end position="845"/>
    </location>
</feature>
<dbReference type="Proteomes" id="UP000777438">
    <property type="component" value="Unassembled WGS sequence"/>
</dbReference>
<keyword evidence="2" id="KW-0479">Metal-binding</keyword>
<dbReference type="SMART" id="SM00487">
    <property type="entry name" value="DEXDc"/>
    <property type="match status" value="1"/>
</dbReference>
<evidence type="ECO:0000256" key="2">
    <source>
        <dbReference type="ARBA" id="ARBA00022723"/>
    </source>
</evidence>
<sequence length="1109" mass="125011">MTANMPEGEEPTQERMSTEDQTSADEQSPSSTHPSNPLNCPESEESESNNDSDSDTCSRDSKSDSTDTEGNHSASPHQGQESREILMAQNNPELPQSASDSNELNGNSSQMSLVQLQQLAQANGYLLTPMSNPDSQASMPSEAGDVKVKQEPMSESVVLQPEVKQETRESDLALGSVQNVEKGCLPDGFSSDDSSDDDSSEDHDKHDPDWSESAPQKKNTKNKSAEKKLRMAPAKNAREYVARLHQKEDAEEERKRKRKEEQDKPQKSQKTSAKSQAKQRSDEPEKTVITELLGADVKNNVPNTNLPTMPEIQAKTHAEQYEQIKKSIPADCDTRHSQTQQKDLKEAVKIFGYRKVTAVDGKWLLKGMNSGLLHYQQVASSWMVKRELARTAPYGGLIADAMGLGKTVVSLNTIIGNPPTKEDINEFSKTTLVVVPNSDTAHQWKNEIHKHVKKPGSISIYHKAVGWTACEYQKNQIIIATYSDLVRQYPKMSVLQELKGEHEGDLLSMDREKMKKCGILFHVKWYRVILDEAHFIKNHTKITAHACWDLTAKFRWALSGTPLSNSANEFYSYLRFLECNFTGSLSKFQSIYCSRGATVGNFDALISLIMLRRTLKDDFLGHQILPLPDCETHDVWVSLSKEEKVIYGVVNEHFRSKTEEEVSEQSDESEKQHGTLVPTVPSIDETEEEDELDETQISSTGQWIWYLRLRQAVSHPFNLENCCRSELGVDNVRKLRSSLRKLNSVPVREQITNTEKFGAELTRYSTGLQQLESMSATHSAFGGNFDIQRLLTLLENENLSKEVSCAICKNQKPPVRPTKLRDCEHFYCESCLMKQLIFNSKGGKCLHPTCSKPLDQGSYLPTLGCIEHDARTNRWREPSHDSNGVHLQHKQGQQLSFLASSLHETNVTRTGVRMPPSSKLTAAMAVIFTWLDEAPDDKIIVFTEFVMTGKVLGRMLELANVPFLFYYGTMGAAKKSEALESFKEDPKKKILLASLRCGGQSLNLTVANRVIIIDPWFNKTQEQQAFGRVYRMGQKKKSYLVRILAEGGIDERVTMLQNTKSEIIDRALQDDGHIPEMPSDEQMKILFCPKEDLAKNKRRLEKILKEKKK</sequence>
<dbReference type="InterPro" id="IPR017907">
    <property type="entry name" value="Znf_RING_CS"/>
</dbReference>
<dbReference type="SUPFAM" id="SSF57850">
    <property type="entry name" value="RING/U-box"/>
    <property type="match status" value="1"/>
</dbReference>
<evidence type="ECO:0000259" key="11">
    <source>
        <dbReference type="PROSITE" id="PS50089"/>
    </source>
</evidence>
<feature type="compositionally biased region" description="Low complexity" evidence="10">
    <location>
        <begin position="268"/>
        <end position="278"/>
    </location>
</feature>
<evidence type="ECO:0000256" key="4">
    <source>
        <dbReference type="ARBA" id="ARBA00022771"/>
    </source>
</evidence>
<accession>A0A9P8WAD1</accession>
<dbReference type="InterPro" id="IPR027417">
    <property type="entry name" value="P-loop_NTPase"/>
</dbReference>
<dbReference type="InterPro" id="IPR014001">
    <property type="entry name" value="Helicase_ATP-bd"/>
</dbReference>
<dbReference type="PANTHER" id="PTHR45626">
    <property type="entry name" value="TRANSCRIPTION TERMINATION FACTOR 2-RELATED"/>
    <property type="match status" value="1"/>
</dbReference>
<dbReference type="InterPro" id="IPR001841">
    <property type="entry name" value="Znf_RING"/>
</dbReference>
<evidence type="ECO:0000256" key="6">
    <source>
        <dbReference type="ARBA" id="ARBA00022806"/>
    </source>
</evidence>
<keyword evidence="8" id="KW-0067">ATP-binding</keyword>
<evidence type="ECO:0000256" key="9">
    <source>
        <dbReference type="PROSITE-ProRule" id="PRU00175"/>
    </source>
</evidence>
<feature type="compositionally biased region" description="Low complexity" evidence="10">
    <location>
        <begin position="108"/>
        <end position="121"/>
    </location>
</feature>
<dbReference type="InterPro" id="IPR038718">
    <property type="entry name" value="SNF2-like_sf"/>
</dbReference>
<dbReference type="EMBL" id="JAGPYM010000005">
    <property type="protein sequence ID" value="KAH6894555.1"/>
    <property type="molecule type" value="Genomic_DNA"/>
</dbReference>
<evidence type="ECO:0000313" key="14">
    <source>
        <dbReference type="EMBL" id="KAH6894555.1"/>
    </source>
</evidence>
<reference evidence="14 15" key="1">
    <citation type="journal article" date="2021" name="Nat. Commun.">
        <title>Genetic determinants of endophytism in the Arabidopsis root mycobiome.</title>
        <authorList>
            <person name="Mesny F."/>
            <person name="Miyauchi S."/>
            <person name="Thiergart T."/>
            <person name="Pickel B."/>
            <person name="Atanasova L."/>
            <person name="Karlsson M."/>
            <person name="Huettel B."/>
            <person name="Barry K.W."/>
            <person name="Haridas S."/>
            <person name="Chen C."/>
            <person name="Bauer D."/>
            <person name="Andreopoulos W."/>
            <person name="Pangilinan J."/>
            <person name="LaButti K."/>
            <person name="Riley R."/>
            <person name="Lipzen A."/>
            <person name="Clum A."/>
            <person name="Drula E."/>
            <person name="Henrissat B."/>
            <person name="Kohler A."/>
            <person name="Grigoriev I.V."/>
            <person name="Martin F.M."/>
            <person name="Hacquard S."/>
        </authorList>
    </citation>
    <scope>NUCLEOTIDE SEQUENCE [LARGE SCALE GENOMIC DNA]</scope>
    <source>
        <strain evidence="14 15">MPI-CAGE-CH-0241</strain>
    </source>
</reference>
<dbReference type="PANTHER" id="PTHR45626:SF17">
    <property type="entry name" value="HELICASE-LIKE TRANSCRIPTION FACTOR"/>
    <property type="match status" value="1"/>
</dbReference>
<evidence type="ECO:0000256" key="5">
    <source>
        <dbReference type="ARBA" id="ARBA00022801"/>
    </source>
</evidence>
<dbReference type="Pfam" id="PF00271">
    <property type="entry name" value="Helicase_C"/>
    <property type="match status" value="1"/>
</dbReference>
<feature type="domain" description="Helicase ATP-binding" evidence="12">
    <location>
        <begin position="387"/>
        <end position="580"/>
    </location>
</feature>
<feature type="compositionally biased region" description="Polar residues" evidence="10">
    <location>
        <begin position="129"/>
        <end position="139"/>
    </location>
</feature>
<evidence type="ECO:0000256" key="1">
    <source>
        <dbReference type="ARBA" id="ARBA00007025"/>
    </source>
</evidence>
<keyword evidence="7" id="KW-0862">Zinc</keyword>
<feature type="compositionally biased region" description="Basic and acidic residues" evidence="10">
    <location>
        <begin position="236"/>
        <end position="266"/>
    </location>
</feature>
<proteinExistence type="inferred from homology"/>
<dbReference type="InterPro" id="IPR013083">
    <property type="entry name" value="Znf_RING/FYVE/PHD"/>
</dbReference>
<dbReference type="InterPro" id="IPR049730">
    <property type="entry name" value="SNF2/RAD54-like_C"/>
</dbReference>
<dbReference type="GO" id="GO:0008094">
    <property type="term" value="F:ATP-dependent activity, acting on DNA"/>
    <property type="evidence" value="ECO:0007669"/>
    <property type="project" value="TreeGrafter"/>
</dbReference>
<dbReference type="CDD" id="cd18793">
    <property type="entry name" value="SF2_C_SNF"/>
    <property type="match status" value="1"/>
</dbReference>
<dbReference type="Gene3D" id="3.40.50.300">
    <property type="entry name" value="P-loop containing nucleotide triphosphate hydrolases"/>
    <property type="match status" value="1"/>
</dbReference>
<dbReference type="Gene3D" id="3.40.50.10810">
    <property type="entry name" value="Tandem AAA-ATPase domain"/>
    <property type="match status" value="1"/>
</dbReference>
<feature type="compositionally biased region" description="Basic and acidic residues" evidence="10">
    <location>
        <begin position="56"/>
        <end position="65"/>
    </location>
</feature>
<gene>
    <name evidence="14" type="ORF">B0T10DRAFT_604027</name>
</gene>
<dbReference type="InterPro" id="IPR000330">
    <property type="entry name" value="SNF2_N"/>
</dbReference>
<organism evidence="14 15">
    <name type="scientific">Thelonectria olida</name>
    <dbReference type="NCBI Taxonomy" id="1576542"/>
    <lineage>
        <taxon>Eukaryota</taxon>
        <taxon>Fungi</taxon>
        <taxon>Dikarya</taxon>
        <taxon>Ascomycota</taxon>
        <taxon>Pezizomycotina</taxon>
        <taxon>Sordariomycetes</taxon>
        <taxon>Hypocreomycetidae</taxon>
        <taxon>Hypocreales</taxon>
        <taxon>Nectriaceae</taxon>
        <taxon>Thelonectria</taxon>
    </lineage>
</organism>
<dbReference type="GO" id="GO:0004386">
    <property type="term" value="F:helicase activity"/>
    <property type="evidence" value="ECO:0007669"/>
    <property type="project" value="UniProtKB-KW"/>
</dbReference>
<keyword evidence="6" id="KW-0347">Helicase</keyword>
<keyword evidence="3" id="KW-0547">Nucleotide-binding</keyword>
<dbReference type="PROSITE" id="PS00518">
    <property type="entry name" value="ZF_RING_1"/>
    <property type="match status" value="1"/>
</dbReference>
<evidence type="ECO:0000313" key="15">
    <source>
        <dbReference type="Proteomes" id="UP000777438"/>
    </source>
</evidence>
<dbReference type="GO" id="GO:0005524">
    <property type="term" value="F:ATP binding"/>
    <property type="evidence" value="ECO:0007669"/>
    <property type="project" value="UniProtKB-KW"/>
</dbReference>
<dbReference type="PROSITE" id="PS51192">
    <property type="entry name" value="HELICASE_ATP_BIND_1"/>
    <property type="match status" value="1"/>
</dbReference>
<keyword evidence="4 9" id="KW-0863">Zinc-finger</keyword>
<feature type="region of interest" description="Disordered" evidence="10">
    <location>
        <begin position="658"/>
        <end position="693"/>
    </location>
</feature>
<keyword evidence="15" id="KW-1185">Reference proteome</keyword>
<keyword evidence="5" id="KW-0378">Hydrolase</keyword>
<dbReference type="CDD" id="cd18008">
    <property type="entry name" value="DEXDc_SHPRH-like"/>
    <property type="match status" value="1"/>
</dbReference>
<feature type="domain" description="Helicase C-terminal" evidence="13">
    <location>
        <begin position="923"/>
        <end position="1082"/>
    </location>
</feature>
<dbReference type="GO" id="GO:0008270">
    <property type="term" value="F:zinc ion binding"/>
    <property type="evidence" value="ECO:0007669"/>
    <property type="project" value="UniProtKB-KW"/>
</dbReference>
<comment type="similarity">
    <text evidence="1">Belongs to the SNF2/RAD54 helicase family.</text>
</comment>
<dbReference type="PROSITE" id="PS51194">
    <property type="entry name" value="HELICASE_CTER"/>
    <property type="match status" value="1"/>
</dbReference>
<dbReference type="Gene3D" id="3.30.40.10">
    <property type="entry name" value="Zinc/RING finger domain, C3HC4 (zinc finger)"/>
    <property type="match status" value="1"/>
</dbReference>
<dbReference type="AlphaFoldDB" id="A0A9P8WAD1"/>
<dbReference type="GO" id="GO:0016787">
    <property type="term" value="F:hydrolase activity"/>
    <property type="evidence" value="ECO:0007669"/>
    <property type="project" value="UniProtKB-KW"/>
</dbReference>
<dbReference type="GO" id="GO:0005634">
    <property type="term" value="C:nucleus"/>
    <property type="evidence" value="ECO:0007669"/>
    <property type="project" value="TreeGrafter"/>
</dbReference>
<dbReference type="InterPro" id="IPR001650">
    <property type="entry name" value="Helicase_C-like"/>
</dbReference>
<feature type="region of interest" description="Disordered" evidence="10">
    <location>
        <begin position="1"/>
        <end position="286"/>
    </location>
</feature>
<evidence type="ECO:0000256" key="7">
    <source>
        <dbReference type="ARBA" id="ARBA00022833"/>
    </source>
</evidence>
<evidence type="ECO:0000256" key="8">
    <source>
        <dbReference type="ARBA" id="ARBA00022840"/>
    </source>
</evidence>
<evidence type="ECO:0000256" key="10">
    <source>
        <dbReference type="SAM" id="MobiDB-lite"/>
    </source>
</evidence>
<dbReference type="SMART" id="SM00490">
    <property type="entry name" value="HELICc"/>
    <property type="match status" value="1"/>
</dbReference>
<evidence type="ECO:0000259" key="12">
    <source>
        <dbReference type="PROSITE" id="PS51192"/>
    </source>
</evidence>
<dbReference type="SUPFAM" id="SSF52540">
    <property type="entry name" value="P-loop containing nucleoside triphosphate hydrolases"/>
    <property type="match status" value="2"/>
</dbReference>
<dbReference type="OrthoDB" id="448448at2759"/>
<evidence type="ECO:0000256" key="3">
    <source>
        <dbReference type="ARBA" id="ARBA00022741"/>
    </source>
</evidence>
<feature type="compositionally biased region" description="Acidic residues" evidence="10">
    <location>
        <begin position="684"/>
        <end position="693"/>
    </location>
</feature>
<feature type="compositionally biased region" description="Polar residues" evidence="10">
    <location>
        <begin position="19"/>
        <end position="38"/>
    </location>
</feature>
<name>A0A9P8WAD1_9HYPO</name>
<dbReference type="GO" id="GO:0006281">
    <property type="term" value="P:DNA repair"/>
    <property type="evidence" value="ECO:0007669"/>
    <property type="project" value="TreeGrafter"/>
</dbReference>
<dbReference type="PROSITE" id="PS50089">
    <property type="entry name" value="ZF_RING_2"/>
    <property type="match status" value="1"/>
</dbReference>